<evidence type="ECO:0000256" key="5">
    <source>
        <dbReference type="ARBA" id="ARBA00022723"/>
    </source>
</evidence>
<comment type="caution">
    <text evidence="13">The sequence shown here is derived from an EMBL/GenBank/DDBJ whole genome shotgun (WGS) entry which is preliminary data.</text>
</comment>
<evidence type="ECO:0000259" key="12">
    <source>
        <dbReference type="SMART" id="SM00829"/>
    </source>
</evidence>
<reference evidence="13 14" key="1">
    <citation type="journal article" date="2023" name="Elife">
        <title>Identification of key yeast species and microbe-microbe interactions impacting larval growth of Drosophila in the wild.</title>
        <authorList>
            <person name="Mure A."/>
            <person name="Sugiura Y."/>
            <person name="Maeda R."/>
            <person name="Honda K."/>
            <person name="Sakurai N."/>
            <person name="Takahashi Y."/>
            <person name="Watada M."/>
            <person name="Katoh T."/>
            <person name="Gotoh A."/>
            <person name="Gotoh Y."/>
            <person name="Taniguchi I."/>
            <person name="Nakamura K."/>
            <person name="Hayashi T."/>
            <person name="Katayama T."/>
            <person name="Uemura T."/>
            <person name="Hattori Y."/>
        </authorList>
    </citation>
    <scope>NUCLEOTIDE SEQUENCE [LARGE SCALE GENOMIC DNA]</scope>
    <source>
        <strain evidence="13 14">KH-74</strain>
    </source>
</reference>
<dbReference type="SUPFAM" id="SSF50129">
    <property type="entry name" value="GroES-like"/>
    <property type="match status" value="1"/>
</dbReference>
<evidence type="ECO:0000256" key="9">
    <source>
        <dbReference type="ARBA" id="ARBA00024074"/>
    </source>
</evidence>
<comment type="subunit">
    <text evidence="3">Homodimer.</text>
</comment>
<dbReference type="PANTHER" id="PTHR42683">
    <property type="entry name" value="ALDEHYDE REDUCTASE"/>
    <property type="match status" value="1"/>
</dbReference>
<accession>A0AAV5RWR6</accession>
<evidence type="ECO:0000256" key="10">
    <source>
        <dbReference type="ARBA" id="ARBA00050997"/>
    </source>
</evidence>
<organism evidence="13 14">
    <name type="scientific">Maudiozyma humilis</name>
    <name type="common">Sour dough yeast</name>
    <name type="synonym">Kazachstania humilis</name>
    <dbReference type="NCBI Taxonomy" id="51915"/>
    <lineage>
        <taxon>Eukaryota</taxon>
        <taxon>Fungi</taxon>
        <taxon>Dikarya</taxon>
        <taxon>Ascomycota</taxon>
        <taxon>Saccharomycotina</taxon>
        <taxon>Saccharomycetes</taxon>
        <taxon>Saccharomycetales</taxon>
        <taxon>Saccharomycetaceae</taxon>
        <taxon>Maudiozyma</taxon>
    </lineage>
</organism>
<feature type="domain" description="Enoyl reductase (ER)" evidence="12">
    <location>
        <begin position="11"/>
        <end position="345"/>
    </location>
</feature>
<dbReference type="EC" id="1.1.1.2" evidence="9"/>
<keyword evidence="14" id="KW-1185">Reference proteome</keyword>
<keyword evidence="4" id="KW-0597">Phosphoprotein</keyword>
<dbReference type="Gene3D" id="3.40.50.720">
    <property type="entry name" value="NAD(P)-binding Rossmann-like Domain"/>
    <property type="match status" value="1"/>
</dbReference>
<name>A0AAV5RWR6_MAUHU</name>
<dbReference type="Pfam" id="PF08240">
    <property type="entry name" value="ADH_N"/>
    <property type="match status" value="1"/>
</dbReference>
<comment type="catalytic activity">
    <reaction evidence="10">
        <text>a primary alcohol + NADP(+) = an aldehyde + NADPH + H(+)</text>
        <dbReference type="Rhea" id="RHEA:15937"/>
        <dbReference type="ChEBI" id="CHEBI:15378"/>
        <dbReference type="ChEBI" id="CHEBI:15734"/>
        <dbReference type="ChEBI" id="CHEBI:17478"/>
        <dbReference type="ChEBI" id="CHEBI:57783"/>
        <dbReference type="ChEBI" id="CHEBI:58349"/>
        <dbReference type="EC" id="1.1.1.2"/>
    </reaction>
    <physiologicalReaction direction="left-to-right" evidence="10">
        <dbReference type="Rhea" id="RHEA:15938"/>
    </physiologicalReaction>
    <physiologicalReaction direction="right-to-left" evidence="10">
        <dbReference type="Rhea" id="RHEA:15939"/>
    </physiologicalReaction>
</comment>
<keyword evidence="5 11" id="KW-0479">Metal-binding</keyword>
<protein>
    <recommendedName>
        <fullName evidence="9">alcohol dehydrogenase (NADP(+))</fullName>
        <ecNumber evidence="9">1.1.1.2</ecNumber>
    </recommendedName>
</protein>
<dbReference type="GO" id="GO:0006066">
    <property type="term" value="P:alcohol metabolic process"/>
    <property type="evidence" value="ECO:0007669"/>
    <property type="project" value="UniProtKB-ARBA"/>
</dbReference>
<dbReference type="Pfam" id="PF00107">
    <property type="entry name" value="ADH_zinc_N"/>
    <property type="match status" value="1"/>
</dbReference>
<keyword evidence="6 11" id="KW-0862">Zinc</keyword>
<dbReference type="InterPro" id="IPR020843">
    <property type="entry name" value="ER"/>
</dbReference>
<evidence type="ECO:0000313" key="13">
    <source>
        <dbReference type="EMBL" id="GMM55703.1"/>
    </source>
</evidence>
<dbReference type="GO" id="GO:0008106">
    <property type="term" value="F:alcohol dehydrogenase (NADP+) activity"/>
    <property type="evidence" value="ECO:0007669"/>
    <property type="project" value="UniProtKB-EC"/>
</dbReference>
<evidence type="ECO:0000256" key="7">
    <source>
        <dbReference type="ARBA" id="ARBA00022857"/>
    </source>
</evidence>
<dbReference type="EMBL" id="BTGD01000006">
    <property type="protein sequence ID" value="GMM55703.1"/>
    <property type="molecule type" value="Genomic_DNA"/>
</dbReference>
<dbReference type="Gene3D" id="3.90.180.10">
    <property type="entry name" value="Medium-chain alcohol dehydrogenases, catalytic domain"/>
    <property type="match status" value="1"/>
</dbReference>
<dbReference type="AlphaFoldDB" id="A0AAV5RWR6"/>
<evidence type="ECO:0000256" key="6">
    <source>
        <dbReference type="ARBA" id="ARBA00022833"/>
    </source>
</evidence>
<comment type="cofactor">
    <cofactor evidence="1 11">
        <name>Zn(2+)</name>
        <dbReference type="ChEBI" id="CHEBI:29105"/>
    </cofactor>
</comment>
<evidence type="ECO:0000256" key="2">
    <source>
        <dbReference type="ARBA" id="ARBA00008072"/>
    </source>
</evidence>
<dbReference type="InterPro" id="IPR011032">
    <property type="entry name" value="GroES-like_sf"/>
</dbReference>
<evidence type="ECO:0000256" key="4">
    <source>
        <dbReference type="ARBA" id="ARBA00022553"/>
    </source>
</evidence>
<dbReference type="SUPFAM" id="SSF51735">
    <property type="entry name" value="NAD(P)-binding Rossmann-fold domains"/>
    <property type="match status" value="1"/>
</dbReference>
<proteinExistence type="inferred from homology"/>
<evidence type="ECO:0000256" key="8">
    <source>
        <dbReference type="ARBA" id="ARBA00023002"/>
    </source>
</evidence>
<dbReference type="SMART" id="SM00829">
    <property type="entry name" value="PKS_ER"/>
    <property type="match status" value="1"/>
</dbReference>
<keyword evidence="8" id="KW-0560">Oxidoreductase</keyword>
<dbReference type="InterPro" id="IPR013149">
    <property type="entry name" value="ADH-like_C"/>
</dbReference>
<dbReference type="PROSITE" id="PS00059">
    <property type="entry name" value="ADH_ZINC"/>
    <property type="match status" value="1"/>
</dbReference>
<evidence type="ECO:0000256" key="3">
    <source>
        <dbReference type="ARBA" id="ARBA00011738"/>
    </source>
</evidence>
<evidence type="ECO:0000256" key="1">
    <source>
        <dbReference type="ARBA" id="ARBA00001947"/>
    </source>
</evidence>
<dbReference type="CDD" id="cd05283">
    <property type="entry name" value="CAD1"/>
    <property type="match status" value="1"/>
</dbReference>
<dbReference type="InterPro" id="IPR047109">
    <property type="entry name" value="CAD-like"/>
</dbReference>
<dbReference type="InterPro" id="IPR002328">
    <property type="entry name" value="ADH_Zn_CS"/>
</dbReference>
<keyword evidence="7" id="KW-0521">NADP</keyword>
<sequence>MAYPENFTGIAVVDNKDYTYPKKVDYAPKTFGDHDIDIKVECCGVCGSDHHFAKGAWGETPKPTVLGHEIIGEIVKVGPKCDKGLKVGDRVGVGAQAFSCLKCERCKDDNEQYCRQAVWTVSTPYADGYASKGGFGNYVRLHEHFAAKIPENLKSQEIAPLLCGGITVYSPLLRNGCGPGKKVGIVGIGGIGHMGIMIAKAMGAEVFAISRSSAKKADALKLGADHYIATKEEPDWAKTYDDTLDLVVVCAGSLTDIDFNALPTVMKVNGKIVSIAAPDASEKLTLSPIGLMGVSISNSAIGSMKEVDQLLKLASEKNIKPWIETVPMSEEGLGEVFARMDKGDVKYRFTMTDYDKVF</sequence>
<gene>
    <name evidence="13" type="ORF">DAKH74_023190</name>
</gene>
<evidence type="ECO:0000313" key="14">
    <source>
        <dbReference type="Proteomes" id="UP001377567"/>
    </source>
</evidence>
<comment type="similarity">
    <text evidence="2 11">Belongs to the zinc-containing alcohol dehydrogenase family.</text>
</comment>
<dbReference type="InterPro" id="IPR036291">
    <property type="entry name" value="NAD(P)-bd_dom_sf"/>
</dbReference>
<dbReference type="FunFam" id="3.40.50.720:FF:000158">
    <property type="entry name" value="Zinc-binding alcohol dehydrogenase"/>
    <property type="match status" value="1"/>
</dbReference>
<evidence type="ECO:0000256" key="11">
    <source>
        <dbReference type="RuleBase" id="RU361277"/>
    </source>
</evidence>
<dbReference type="Proteomes" id="UP001377567">
    <property type="component" value="Unassembled WGS sequence"/>
</dbReference>
<dbReference type="GO" id="GO:0008270">
    <property type="term" value="F:zinc ion binding"/>
    <property type="evidence" value="ECO:0007669"/>
    <property type="project" value="InterPro"/>
</dbReference>
<dbReference type="InterPro" id="IPR013154">
    <property type="entry name" value="ADH-like_N"/>
</dbReference>